<name>A0A2T5MBQ4_9GAMM</name>
<reference evidence="1 2" key="1">
    <citation type="submission" date="2018-04" db="EMBL/GenBank/DDBJ databases">
        <title>Novel species isolated from glacier.</title>
        <authorList>
            <person name="Liu Q."/>
            <person name="Xin Y.-H."/>
        </authorList>
    </citation>
    <scope>NUCLEOTIDE SEQUENCE [LARGE SCALE GENOMIC DNA]</scope>
    <source>
        <strain evidence="1 2">GT1R17</strain>
    </source>
</reference>
<dbReference type="Proteomes" id="UP000244248">
    <property type="component" value="Unassembled WGS sequence"/>
</dbReference>
<proteinExistence type="predicted"/>
<dbReference type="EMBL" id="QANS01000008">
    <property type="protein sequence ID" value="PTU29148.1"/>
    <property type="molecule type" value="Genomic_DNA"/>
</dbReference>
<keyword evidence="2" id="KW-1185">Reference proteome</keyword>
<evidence type="ECO:0000313" key="2">
    <source>
        <dbReference type="Proteomes" id="UP000244248"/>
    </source>
</evidence>
<dbReference type="AlphaFoldDB" id="A0A2T5MBQ4"/>
<accession>A0A2T5MBQ4</accession>
<gene>
    <name evidence="1" type="ORF">CJD38_17520</name>
</gene>
<organism evidence="1 2">
    <name type="scientific">Stenotrophobium rhamnosiphilum</name>
    <dbReference type="NCBI Taxonomy" id="2029166"/>
    <lineage>
        <taxon>Bacteria</taxon>
        <taxon>Pseudomonadati</taxon>
        <taxon>Pseudomonadota</taxon>
        <taxon>Gammaproteobacteria</taxon>
        <taxon>Nevskiales</taxon>
        <taxon>Nevskiaceae</taxon>
        <taxon>Stenotrophobium</taxon>
    </lineage>
</organism>
<sequence>MKDPIYATWSSADLFPNHGENFKIFSATLKGSIGNITEAVRFDIYLHRGRLFSIEFGSELGALAALKSGLLIQRA</sequence>
<evidence type="ECO:0000313" key="1">
    <source>
        <dbReference type="EMBL" id="PTU29148.1"/>
    </source>
</evidence>
<comment type="caution">
    <text evidence="1">The sequence shown here is derived from an EMBL/GenBank/DDBJ whole genome shotgun (WGS) entry which is preliminary data.</text>
</comment>
<protein>
    <submittedName>
        <fullName evidence="1">Uncharacterized protein</fullName>
    </submittedName>
</protein>